<reference evidence="2 3" key="1">
    <citation type="submission" date="2018-09" db="EMBL/GenBank/DDBJ databases">
        <title>Metagenome Assembled Genomes from an Advanced Water Purification Facility.</title>
        <authorList>
            <person name="Stamps B.W."/>
            <person name="Spear J.R."/>
        </authorList>
    </citation>
    <scope>NUCLEOTIDE SEQUENCE [LARGE SCALE GENOMIC DNA]</scope>
    <source>
        <strain evidence="2">Bin_27_1</strain>
    </source>
</reference>
<dbReference type="GO" id="GO:0006310">
    <property type="term" value="P:DNA recombination"/>
    <property type="evidence" value="ECO:0007669"/>
    <property type="project" value="UniProtKB-KW"/>
</dbReference>
<keyword evidence="1" id="KW-0233">DNA recombination</keyword>
<dbReference type="Gene3D" id="1.10.443.10">
    <property type="entry name" value="Intergrase catalytic core"/>
    <property type="match status" value="1"/>
</dbReference>
<dbReference type="Proteomes" id="UP000321192">
    <property type="component" value="Unassembled WGS sequence"/>
</dbReference>
<accession>A0A5C7S3R4</accession>
<protein>
    <submittedName>
        <fullName evidence="2">Site-specific integrase</fullName>
    </submittedName>
</protein>
<dbReference type="RefSeq" id="WP_276662500.1">
    <property type="nucleotide sequence ID" value="NZ_SSFD01000384.1"/>
</dbReference>
<dbReference type="SUPFAM" id="SSF56349">
    <property type="entry name" value="DNA breaking-rejoining enzymes"/>
    <property type="match status" value="1"/>
</dbReference>
<evidence type="ECO:0000313" key="2">
    <source>
        <dbReference type="EMBL" id="TXH78568.1"/>
    </source>
</evidence>
<gene>
    <name evidence="2" type="ORF">E6Q80_22455</name>
</gene>
<dbReference type="InterPro" id="IPR011010">
    <property type="entry name" value="DNA_brk_join_enz"/>
</dbReference>
<comment type="caution">
    <text evidence="2">The sequence shown here is derived from an EMBL/GenBank/DDBJ whole genome shotgun (WGS) entry which is preliminary data.</text>
</comment>
<dbReference type="InterPro" id="IPR013762">
    <property type="entry name" value="Integrase-like_cat_sf"/>
</dbReference>
<dbReference type="GO" id="GO:0003677">
    <property type="term" value="F:DNA binding"/>
    <property type="evidence" value="ECO:0007669"/>
    <property type="project" value="InterPro"/>
</dbReference>
<organism evidence="2 3">
    <name type="scientific">Thauera aminoaromatica</name>
    <dbReference type="NCBI Taxonomy" id="164330"/>
    <lineage>
        <taxon>Bacteria</taxon>
        <taxon>Pseudomonadati</taxon>
        <taxon>Pseudomonadota</taxon>
        <taxon>Betaproteobacteria</taxon>
        <taxon>Rhodocyclales</taxon>
        <taxon>Zoogloeaceae</taxon>
        <taxon>Thauera</taxon>
    </lineage>
</organism>
<evidence type="ECO:0000256" key="1">
    <source>
        <dbReference type="ARBA" id="ARBA00023172"/>
    </source>
</evidence>
<dbReference type="EMBL" id="SSFD01000384">
    <property type="protein sequence ID" value="TXH78568.1"/>
    <property type="molecule type" value="Genomic_DNA"/>
</dbReference>
<dbReference type="AlphaFoldDB" id="A0A5C7S3R4"/>
<name>A0A5C7S3R4_THASP</name>
<proteinExistence type="predicted"/>
<evidence type="ECO:0000313" key="3">
    <source>
        <dbReference type="Proteomes" id="UP000321192"/>
    </source>
</evidence>
<sequence>MNKRAILPTGLDNYFATTTREFSDLYQPHWLLDPPESGKWRLAFGSKLRTVSGEFKGTVNLYWNIKLKDGNLNDPKYETLLRHAKLLFLANFDGIGGRRTVSTANHFHTYLLYLIEFWSNSSPEDAQRTGLLEFDCDAAELFISSLHSRGVEGISRLCDRWDAWIKSRLRDVSKEELHRWLQSAPPDLKSALQSHDRKILSYDTDGAASLVTTEDCETLQNAKLLLLNESAYDKAGMIHNSYIAEALNFPASRVHRNARLRFHLRQFELATDYRSAEYPLDSFRTEPLLNRRSAGDRAQSYLSNGEPFRWLMKLGYLIQRVPELARSDLINTEELRERIARFNTITVGRTKSIPVSVGLKLIGHCVDWIQSVSSDLELHIEGIADAFQKSGGASLYRDLEKVMRAVPRPPSLDSLGIVQFWGRSSFHERAATSDAQRKARIKQVRNGGAAMSDALELHYAVCFVLLALFSCSRREEILSLRRSSLLQERARFYLRVELRKSGFEGAPVTKLKPVPDIAATCFRSMLRINAALLSMKGTLDSYVADGVFITMNRNGCKPTADNLYRSLDLLSEFFDLRTQSGRLWHVRPHQLRRNFALTFFHFGGKENVLPALTWLMGHDDIQSTWRYIKEELTGAEISATEAALATTAVYSPDQTASVRRLRKILLDHFDVEHLSPMLEEDVQDYLELLHEKGQFSATPIQVRSNCKDRFTVLISIKMR</sequence>
<dbReference type="GO" id="GO:0015074">
    <property type="term" value="P:DNA integration"/>
    <property type="evidence" value="ECO:0007669"/>
    <property type="project" value="InterPro"/>
</dbReference>